<accession>A0ABM7WPM1</accession>
<dbReference type="Pfam" id="PF00857">
    <property type="entry name" value="Isochorismatase"/>
    <property type="match status" value="1"/>
</dbReference>
<organism evidence="3 4">
    <name type="scientific">Anaeromyxobacter oryzae</name>
    <dbReference type="NCBI Taxonomy" id="2918170"/>
    <lineage>
        <taxon>Bacteria</taxon>
        <taxon>Pseudomonadati</taxon>
        <taxon>Myxococcota</taxon>
        <taxon>Myxococcia</taxon>
        <taxon>Myxococcales</taxon>
        <taxon>Cystobacterineae</taxon>
        <taxon>Anaeromyxobacteraceae</taxon>
        <taxon>Anaeromyxobacter</taxon>
    </lineage>
</organism>
<keyword evidence="1" id="KW-0378">Hydrolase</keyword>
<dbReference type="InterPro" id="IPR050272">
    <property type="entry name" value="Isochorismatase-like_hydrls"/>
</dbReference>
<dbReference type="PANTHER" id="PTHR43540:SF7">
    <property type="entry name" value="ISOCHORISMATASE FAMILY PROTEIN YECD"/>
    <property type="match status" value="1"/>
</dbReference>
<gene>
    <name evidence="3" type="ORF">AMOR_04020</name>
</gene>
<dbReference type="Proteomes" id="UP001162891">
    <property type="component" value="Chromosome"/>
</dbReference>
<evidence type="ECO:0000256" key="1">
    <source>
        <dbReference type="ARBA" id="ARBA00022801"/>
    </source>
</evidence>
<dbReference type="PANTHER" id="PTHR43540">
    <property type="entry name" value="PEROXYUREIDOACRYLATE/UREIDOACRYLATE AMIDOHYDROLASE-RELATED"/>
    <property type="match status" value="1"/>
</dbReference>
<dbReference type="EMBL" id="AP025591">
    <property type="protein sequence ID" value="BDG01406.1"/>
    <property type="molecule type" value="Genomic_DNA"/>
</dbReference>
<evidence type="ECO:0000313" key="3">
    <source>
        <dbReference type="EMBL" id="BDG01406.1"/>
    </source>
</evidence>
<dbReference type="Gene3D" id="3.40.50.850">
    <property type="entry name" value="Isochorismatase-like"/>
    <property type="match status" value="1"/>
</dbReference>
<keyword evidence="4" id="KW-1185">Reference proteome</keyword>
<dbReference type="SUPFAM" id="SSF52499">
    <property type="entry name" value="Isochorismatase-like hydrolases"/>
    <property type="match status" value="1"/>
</dbReference>
<dbReference type="CDD" id="cd00431">
    <property type="entry name" value="cysteine_hydrolases"/>
    <property type="match status" value="1"/>
</dbReference>
<reference evidence="4" key="1">
    <citation type="journal article" date="2022" name="Int. J. Syst. Evol. Microbiol.">
        <title>Anaeromyxobacter oryzae sp. nov., Anaeromyxobacter diazotrophicus sp. nov. and Anaeromyxobacter paludicola sp. nov., isolated from paddy soils.</title>
        <authorList>
            <person name="Itoh H."/>
            <person name="Xu Z."/>
            <person name="Mise K."/>
            <person name="Masuda Y."/>
            <person name="Ushijima N."/>
            <person name="Hayakawa C."/>
            <person name="Shiratori Y."/>
            <person name="Senoo K."/>
        </authorList>
    </citation>
    <scope>NUCLEOTIDE SEQUENCE [LARGE SCALE GENOMIC DNA]</scope>
    <source>
        <strain evidence="4">Red232</strain>
    </source>
</reference>
<proteinExistence type="predicted"/>
<name>A0ABM7WPM1_9BACT</name>
<dbReference type="InterPro" id="IPR000868">
    <property type="entry name" value="Isochorismatase-like_dom"/>
</dbReference>
<dbReference type="NCBIfam" id="NF008517">
    <property type="entry name" value="PRK11440.1"/>
    <property type="match status" value="1"/>
</dbReference>
<protein>
    <submittedName>
        <fullName evidence="3">Isochorismatase family protein</fullName>
    </submittedName>
</protein>
<evidence type="ECO:0000313" key="4">
    <source>
        <dbReference type="Proteomes" id="UP001162891"/>
    </source>
</evidence>
<feature type="domain" description="Isochorismatase-like" evidence="2">
    <location>
        <begin position="12"/>
        <end position="188"/>
    </location>
</feature>
<evidence type="ECO:0000259" key="2">
    <source>
        <dbReference type="Pfam" id="PF00857"/>
    </source>
</evidence>
<dbReference type="InterPro" id="IPR036380">
    <property type="entry name" value="Isochorismatase-like_sf"/>
</dbReference>
<dbReference type="RefSeq" id="WP_248357911.1">
    <property type="nucleotide sequence ID" value="NZ_AP025591.1"/>
</dbReference>
<sequence>MDRTLILDPAACALVVIDLQRGIVASPTAPHAVDDVVANAARLADALRGVGGLVVLVRVSARADGKDALRPTLDPDSQQPAAARAPDWAELVPALAGHADDLVLTKRQWGAFYGTELDLQLRRRGVRTIVLCGISTNVGVESTARDAYERGYDQVFVEDAMAARSAEEHAHSVTRIFPRIGRIRSTAEVVAALRPAR</sequence>